<organism evidence="12 13">
    <name type="scientific">Sporisorium scitamineum</name>
    <dbReference type="NCBI Taxonomy" id="49012"/>
    <lineage>
        <taxon>Eukaryota</taxon>
        <taxon>Fungi</taxon>
        <taxon>Dikarya</taxon>
        <taxon>Basidiomycota</taxon>
        <taxon>Ustilaginomycotina</taxon>
        <taxon>Ustilaginomycetes</taxon>
        <taxon>Ustilaginales</taxon>
        <taxon>Ustilaginaceae</taxon>
        <taxon>Sporisorium</taxon>
    </lineage>
</organism>
<feature type="transmembrane region" description="Helical" evidence="9">
    <location>
        <begin position="55"/>
        <end position="75"/>
    </location>
</feature>
<dbReference type="InterPro" id="IPR003593">
    <property type="entry name" value="AAA+_ATPase"/>
</dbReference>
<dbReference type="InterPro" id="IPR011527">
    <property type="entry name" value="ABC1_TM_dom"/>
</dbReference>
<evidence type="ECO:0000259" key="11">
    <source>
        <dbReference type="PROSITE" id="PS50929"/>
    </source>
</evidence>
<dbReference type="InterPro" id="IPR003439">
    <property type="entry name" value="ABC_transporter-like_ATP-bd"/>
</dbReference>
<dbReference type="Gene3D" id="1.20.1560.10">
    <property type="entry name" value="ABC transporter type 1, transmembrane domain"/>
    <property type="match status" value="1"/>
</dbReference>
<keyword evidence="8 9" id="KW-0472">Membrane</keyword>
<dbReference type="FunFam" id="3.40.50.300:FF:000838">
    <property type="entry name" value="ABC multidrug transporter (Eurofung)"/>
    <property type="match status" value="1"/>
</dbReference>
<dbReference type="SUPFAM" id="SSF52540">
    <property type="entry name" value="P-loop containing nucleoside triphosphate hydrolases"/>
    <property type="match status" value="1"/>
</dbReference>
<dbReference type="GO" id="GO:0016887">
    <property type="term" value="F:ATP hydrolysis activity"/>
    <property type="evidence" value="ECO:0007669"/>
    <property type="project" value="InterPro"/>
</dbReference>
<evidence type="ECO:0000256" key="1">
    <source>
        <dbReference type="ARBA" id="ARBA00004141"/>
    </source>
</evidence>
<dbReference type="GO" id="GO:0005524">
    <property type="term" value="F:ATP binding"/>
    <property type="evidence" value="ECO:0007669"/>
    <property type="project" value="UniProtKB-KW"/>
</dbReference>
<dbReference type="SUPFAM" id="SSF90123">
    <property type="entry name" value="ABC transporter transmembrane region"/>
    <property type="match status" value="1"/>
</dbReference>
<proteinExistence type="inferred from homology"/>
<name>A0A0F7RYA2_9BASI</name>
<dbReference type="PROSITE" id="PS50893">
    <property type="entry name" value="ABC_TRANSPORTER_2"/>
    <property type="match status" value="1"/>
</dbReference>
<protein>
    <recommendedName>
        <fullName evidence="14">ABC transporter domain-containing protein</fullName>
    </recommendedName>
</protein>
<evidence type="ECO:0000256" key="3">
    <source>
        <dbReference type="ARBA" id="ARBA00022448"/>
    </source>
</evidence>
<evidence type="ECO:0000256" key="9">
    <source>
        <dbReference type="SAM" id="Phobius"/>
    </source>
</evidence>
<evidence type="ECO:0000256" key="4">
    <source>
        <dbReference type="ARBA" id="ARBA00022692"/>
    </source>
</evidence>
<dbReference type="CDD" id="cd03244">
    <property type="entry name" value="ABCC_MRP_domain2"/>
    <property type="match status" value="1"/>
</dbReference>
<dbReference type="EMBL" id="CCFA01001943">
    <property type="protein sequence ID" value="CDS00069.1"/>
    <property type="molecule type" value="Genomic_DNA"/>
</dbReference>
<keyword evidence="6" id="KW-0067">ATP-binding</keyword>
<dbReference type="PANTHER" id="PTHR24223:SF456">
    <property type="entry name" value="MULTIDRUG RESISTANCE-ASSOCIATED PROTEIN LETHAL(2)03659"/>
    <property type="match status" value="1"/>
</dbReference>
<feature type="domain" description="ABC transmembrane type-1" evidence="11">
    <location>
        <begin position="1"/>
        <end position="106"/>
    </location>
</feature>
<keyword evidence="7 9" id="KW-1133">Transmembrane helix</keyword>
<dbReference type="SMART" id="SM00382">
    <property type="entry name" value="AAA"/>
    <property type="match status" value="1"/>
</dbReference>
<dbReference type="GO" id="GO:0016020">
    <property type="term" value="C:membrane"/>
    <property type="evidence" value="ECO:0007669"/>
    <property type="project" value="UniProtKB-SubCell"/>
</dbReference>
<comment type="similarity">
    <text evidence="2">Belongs to the ABC transporter superfamily. ABCC family. Conjugate transporter (TC 3.A.1.208) subfamily.</text>
</comment>
<keyword evidence="13" id="KW-1185">Reference proteome</keyword>
<dbReference type="InterPro" id="IPR036640">
    <property type="entry name" value="ABC1_TM_sf"/>
</dbReference>
<evidence type="ECO:0000256" key="6">
    <source>
        <dbReference type="ARBA" id="ARBA00022840"/>
    </source>
</evidence>
<dbReference type="Gene3D" id="3.40.50.300">
    <property type="entry name" value="P-loop containing nucleotide triphosphate hydrolases"/>
    <property type="match status" value="1"/>
</dbReference>
<evidence type="ECO:0000313" key="12">
    <source>
        <dbReference type="EMBL" id="CDS00069.1"/>
    </source>
</evidence>
<reference evidence="13" key="1">
    <citation type="submission" date="2014-06" db="EMBL/GenBank/DDBJ databases">
        <authorList>
            <person name="Berkman P.J."/>
        </authorList>
    </citation>
    <scope>NUCLEOTIDE SEQUENCE [LARGE SCALE GENOMIC DNA]</scope>
</reference>
<dbReference type="Pfam" id="PF00005">
    <property type="entry name" value="ABC_tran"/>
    <property type="match status" value="1"/>
</dbReference>
<dbReference type="STRING" id="49012.A0A0F7RYA2"/>
<comment type="subcellular location">
    <subcellularLocation>
        <location evidence="1">Membrane</location>
        <topology evidence="1">Multi-pass membrane protein</topology>
    </subcellularLocation>
</comment>
<dbReference type="Pfam" id="PF00664">
    <property type="entry name" value="ABC_membrane"/>
    <property type="match status" value="1"/>
</dbReference>
<keyword evidence="3" id="KW-0813">Transport</keyword>
<dbReference type="PROSITE" id="PS00211">
    <property type="entry name" value="ABC_TRANSPORTER_1"/>
    <property type="match status" value="1"/>
</dbReference>
<feature type="domain" description="ABC transporter" evidence="10">
    <location>
        <begin position="147"/>
        <end position="375"/>
    </location>
</feature>
<evidence type="ECO:0000256" key="7">
    <source>
        <dbReference type="ARBA" id="ARBA00022989"/>
    </source>
</evidence>
<evidence type="ECO:0000256" key="5">
    <source>
        <dbReference type="ARBA" id="ARBA00022741"/>
    </source>
</evidence>
<keyword evidence="4 9" id="KW-0812">Transmembrane</keyword>
<dbReference type="AlphaFoldDB" id="A0A0F7RYA2"/>
<dbReference type="GO" id="GO:0140359">
    <property type="term" value="F:ABC-type transporter activity"/>
    <property type="evidence" value="ECO:0007669"/>
    <property type="project" value="InterPro"/>
</dbReference>
<evidence type="ECO:0000256" key="2">
    <source>
        <dbReference type="ARBA" id="ARBA00009726"/>
    </source>
</evidence>
<evidence type="ECO:0000259" key="10">
    <source>
        <dbReference type="PROSITE" id="PS50893"/>
    </source>
</evidence>
<keyword evidence="5" id="KW-0547">Nucleotide-binding</keyword>
<dbReference type="InterPro" id="IPR027417">
    <property type="entry name" value="P-loop_NTPase"/>
</dbReference>
<sequence>MHEHFSESLHGLVTIRAFGHVDEFVAENCRRIDKQNRAYWLAQTCQRWLSLRLDFLGSLLILSVAILVVASRFEISPGETGVALSYILTAQSIFGWMIRHAAELENNMSAVERVLHYSNQIEQEKPYHIPQVDDALAARDWPERGEIRFDRVEARYTSSDRNVLDKLDLHIKAGEKIAFCGRTGAGKSTLVTTLLRTLELSAGKITIDGVDIATMGLHRLRSSISLIPQDAVIYSGTLRYNLDPLGEHDDATLHDALQRTSLSDLSLDMTITEEGGNLSAGQRSLISLARAMVRKTRIVILDEATASIDQQTDVQIQEVLKTEFDSITTLTVAHRIQTILHSDRVCVLDKGRIVEIGPPDELYAHEKGAFRALCDSADIRFADGQWQ</sequence>
<evidence type="ECO:0008006" key="14">
    <source>
        <dbReference type="Google" id="ProtNLM"/>
    </source>
</evidence>
<dbReference type="InterPro" id="IPR017871">
    <property type="entry name" value="ABC_transporter-like_CS"/>
</dbReference>
<evidence type="ECO:0000313" key="13">
    <source>
        <dbReference type="Proteomes" id="UP000242770"/>
    </source>
</evidence>
<dbReference type="InterPro" id="IPR050173">
    <property type="entry name" value="ABC_transporter_C-like"/>
</dbReference>
<dbReference type="PROSITE" id="PS50929">
    <property type="entry name" value="ABC_TM1F"/>
    <property type="match status" value="1"/>
</dbReference>
<gene>
    <name evidence="12" type="primary">SSCI34940.1</name>
</gene>
<accession>A0A0F7RYA2</accession>
<dbReference type="Proteomes" id="UP000242770">
    <property type="component" value="Unassembled WGS sequence"/>
</dbReference>
<dbReference type="PANTHER" id="PTHR24223">
    <property type="entry name" value="ATP-BINDING CASSETTE SUB-FAMILY C"/>
    <property type="match status" value="1"/>
</dbReference>
<evidence type="ECO:0000256" key="8">
    <source>
        <dbReference type="ARBA" id="ARBA00023136"/>
    </source>
</evidence>